<dbReference type="Proteomes" id="UP000015381">
    <property type="component" value="Chromosome I"/>
</dbReference>
<evidence type="ECO:0000313" key="2">
    <source>
        <dbReference type="EMBL" id="ERJ05771.1"/>
    </source>
</evidence>
<dbReference type="Proteomes" id="UP000003861">
    <property type="component" value="Unassembled WGS sequence"/>
</dbReference>
<protein>
    <submittedName>
        <fullName evidence="2">Uncharacterized protein</fullName>
    </submittedName>
</protein>
<reference evidence="2 3" key="1">
    <citation type="journal article" date="2011" name="J. Bacteriol.">
        <title>Genome sequence of Halorhabdus tiamatea, the first archaeon isolated from a deep-sea anoxic brine lake.</title>
        <authorList>
            <person name="Antunes A."/>
            <person name="Alam I."/>
            <person name="Bajic V.B."/>
            <person name="Stingl U."/>
        </authorList>
    </citation>
    <scope>NUCLEOTIDE SEQUENCE [LARGE SCALE GENOMIC DNA]</scope>
    <source>
        <strain evidence="2 3">SARL4B</strain>
    </source>
</reference>
<evidence type="ECO:0000313" key="4">
    <source>
        <dbReference type="Proteomes" id="UP000015381"/>
    </source>
</evidence>
<sequence length="51" mass="5400">MYKDTVHIESVLGAEILVAESGVIAIDHWSDCTHPCSPAARDLAHAVGIEA</sequence>
<keyword evidence="4" id="KW-1185">Reference proteome</keyword>
<reference evidence="2 3" key="2">
    <citation type="journal article" date="2013" name="PLoS ONE">
        <title>INDIGO - INtegrated Data Warehouse of MIcrobial GenOmes with Examples from the Red Sea Extremophiles.</title>
        <authorList>
            <person name="Alam I."/>
            <person name="Antunes A."/>
            <person name="Kamau A.A."/>
            <person name="Ba Alawi W."/>
            <person name="Kalkatawi M."/>
            <person name="Stingl U."/>
            <person name="Bajic V.B."/>
        </authorList>
    </citation>
    <scope>NUCLEOTIDE SEQUENCE [LARGE SCALE GENOMIC DNA]</scope>
    <source>
        <strain evidence="2 3">SARL4B</strain>
    </source>
</reference>
<organism evidence="2 3">
    <name type="scientific">Halorhabdus tiamatea SARL4B</name>
    <dbReference type="NCBI Taxonomy" id="1033806"/>
    <lineage>
        <taxon>Archaea</taxon>
        <taxon>Methanobacteriati</taxon>
        <taxon>Methanobacteriota</taxon>
        <taxon>Stenosarchaea group</taxon>
        <taxon>Halobacteria</taxon>
        <taxon>Halobacteriales</taxon>
        <taxon>Haloarculaceae</taxon>
        <taxon>Halorhabdus</taxon>
    </lineage>
</organism>
<dbReference type="AlphaFoldDB" id="F7PJE9"/>
<dbReference type="RefSeq" id="WP_008525889.1">
    <property type="nucleotide sequence ID" value="NC_021921.1"/>
</dbReference>
<proteinExistence type="predicted"/>
<dbReference type="HOGENOM" id="CLU_3094028_0_0_2"/>
<dbReference type="STRING" id="1033806.HTIA_2183"/>
<dbReference type="EMBL" id="HF571520">
    <property type="protein sequence ID" value="CCQ34295.1"/>
    <property type="molecule type" value="Genomic_DNA"/>
</dbReference>
<name>F7PJE9_9EURY</name>
<evidence type="ECO:0000313" key="1">
    <source>
        <dbReference type="EMBL" id="CCQ34295.1"/>
    </source>
</evidence>
<dbReference type="KEGG" id="hti:HTIA_2183"/>
<gene>
    <name evidence="2" type="ORF">HLRTI_002159</name>
    <name evidence="1" type="ORF">HTIA_2183</name>
</gene>
<accession>F7PJE9</accession>
<dbReference type="EMBL" id="AFNT02000025">
    <property type="protein sequence ID" value="ERJ05771.1"/>
    <property type="molecule type" value="Genomic_DNA"/>
</dbReference>
<dbReference type="GeneID" id="43502948"/>
<evidence type="ECO:0000313" key="3">
    <source>
        <dbReference type="Proteomes" id="UP000003861"/>
    </source>
</evidence>
<reference evidence="1 4" key="3">
    <citation type="journal article" date="2014" name="Environ. Microbiol.">
        <title>Halorhabdus tiamatea: proteogenomics and glycosidase activity measurements identify the first cultivated euryarchaeon from a deep-sea anoxic brine lake as potential polysaccharide degrader.</title>
        <authorList>
            <person name="Werner J."/>
            <person name="Ferrer M."/>
            <person name="Michel G."/>
            <person name="Mann A.J."/>
            <person name="Huang S."/>
            <person name="Juarez S."/>
            <person name="Ciordia S."/>
            <person name="Albar J.P."/>
            <person name="Alcaide M."/>
            <person name="La Cono V."/>
            <person name="Yakimov M.M."/>
            <person name="Antunes A."/>
            <person name="Taborda M."/>
            <person name="Da Costa M.S."/>
            <person name="Amann R.I."/>
            <person name="Gloeckner F.O."/>
            <person name="Golyshina O.V."/>
            <person name="Golyshin P.N."/>
            <person name="Teeling H."/>
        </authorList>
    </citation>
    <scope>NUCLEOTIDE SEQUENCE [LARGE SCALE GENOMIC DNA]</scope>
    <source>
        <strain evidence="4">SARL4B</strain>
        <strain evidence="1">Type strain: SARL4B</strain>
    </source>
</reference>